<evidence type="ECO:0000256" key="4">
    <source>
        <dbReference type="ARBA" id="ARBA00023128"/>
    </source>
</evidence>
<keyword evidence="3" id="KW-0689">Ribosomal protein</keyword>
<dbReference type="GO" id="GO:0005840">
    <property type="term" value="C:ribosome"/>
    <property type="evidence" value="ECO:0007669"/>
    <property type="project" value="UniProtKB-KW"/>
</dbReference>
<evidence type="ECO:0000313" key="8">
    <source>
        <dbReference type="Proteomes" id="UP000054251"/>
    </source>
</evidence>
<dbReference type="Proteomes" id="UP000054251">
    <property type="component" value="Unassembled WGS sequence"/>
</dbReference>
<accession>A0A0V1PXP9</accession>
<organism evidence="7 8">
    <name type="scientific">Debaryomyces fabryi</name>
    <dbReference type="NCBI Taxonomy" id="58627"/>
    <lineage>
        <taxon>Eukaryota</taxon>
        <taxon>Fungi</taxon>
        <taxon>Dikarya</taxon>
        <taxon>Ascomycota</taxon>
        <taxon>Saccharomycotina</taxon>
        <taxon>Pichiomycetes</taxon>
        <taxon>Debaryomycetaceae</taxon>
        <taxon>Debaryomyces</taxon>
    </lineage>
</organism>
<dbReference type="OrthoDB" id="3980895at2759"/>
<dbReference type="InterPro" id="IPR018305">
    <property type="entry name" value="Ribosomal_m50"/>
</dbReference>
<protein>
    <recommendedName>
        <fullName evidence="6">Large ribosomal subunit protein mL50</fullName>
    </recommendedName>
</protein>
<evidence type="ECO:0000256" key="1">
    <source>
        <dbReference type="ARBA" id="ARBA00004173"/>
    </source>
</evidence>
<dbReference type="InterPro" id="IPR036736">
    <property type="entry name" value="ACP-like_sf"/>
</dbReference>
<evidence type="ECO:0000256" key="2">
    <source>
        <dbReference type="ARBA" id="ARBA00008860"/>
    </source>
</evidence>
<keyword evidence="4" id="KW-0496">Mitochondrion</keyword>
<dbReference type="GO" id="GO:1990904">
    <property type="term" value="C:ribonucleoprotein complex"/>
    <property type="evidence" value="ECO:0007669"/>
    <property type="project" value="UniProtKB-KW"/>
</dbReference>
<dbReference type="RefSeq" id="XP_015467052.1">
    <property type="nucleotide sequence ID" value="XM_015612089.1"/>
</dbReference>
<name>A0A0V1PXP9_9ASCO</name>
<dbReference type="Pfam" id="PF10501">
    <property type="entry name" value="Ribosomal_L50"/>
    <property type="match status" value="1"/>
</dbReference>
<comment type="caution">
    <text evidence="7">The sequence shown here is derived from an EMBL/GenBank/DDBJ whole genome shotgun (WGS) entry which is preliminary data.</text>
</comment>
<dbReference type="Gene3D" id="1.10.1200.10">
    <property type="entry name" value="ACP-like"/>
    <property type="match status" value="1"/>
</dbReference>
<comment type="subcellular location">
    <subcellularLocation>
        <location evidence="1">Mitochondrion</location>
    </subcellularLocation>
</comment>
<comment type="similarity">
    <text evidence="2">Belongs to the mitochondrion-specific ribosomal protein mL50 family.</text>
</comment>
<gene>
    <name evidence="7" type="ORF">AC631_03260</name>
</gene>
<evidence type="ECO:0000256" key="3">
    <source>
        <dbReference type="ARBA" id="ARBA00022980"/>
    </source>
</evidence>
<evidence type="ECO:0000313" key="7">
    <source>
        <dbReference type="EMBL" id="KSA00950.1"/>
    </source>
</evidence>
<reference evidence="7 8" key="1">
    <citation type="submission" date="2015-11" db="EMBL/GenBank/DDBJ databases">
        <title>The genome of Debaryomyces fabryi.</title>
        <authorList>
            <person name="Tafer H."/>
            <person name="Lopandic K."/>
        </authorList>
    </citation>
    <scope>NUCLEOTIDE SEQUENCE [LARGE SCALE GENOMIC DNA]</scope>
    <source>
        <strain evidence="7 8">CBS 789</strain>
    </source>
</reference>
<keyword evidence="8" id="KW-1185">Reference proteome</keyword>
<dbReference type="GeneID" id="26840269"/>
<keyword evidence="5" id="KW-0687">Ribonucleoprotein</keyword>
<dbReference type="AlphaFoldDB" id="A0A0V1PXP9"/>
<evidence type="ECO:0000256" key="6">
    <source>
        <dbReference type="ARBA" id="ARBA00035183"/>
    </source>
</evidence>
<dbReference type="GO" id="GO:0005739">
    <property type="term" value="C:mitochondrion"/>
    <property type="evidence" value="ECO:0007669"/>
    <property type="project" value="UniProtKB-SubCell"/>
</dbReference>
<proteinExistence type="inferred from homology"/>
<dbReference type="EMBL" id="LMYN01000068">
    <property type="protein sequence ID" value="KSA00950.1"/>
    <property type="molecule type" value="Genomic_DNA"/>
</dbReference>
<evidence type="ECO:0000256" key="5">
    <source>
        <dbReference type="ARBA" id="ARBA00023274"/>
    </source>
</evidence>
<sequence>MSALLFRQARHIASRHIAIRSFSQSVQRPFISNFFGSKQLKQREDIIKNQDNYETDQDSKIVILNEENSPEYKPFSPSEDMPDFQVSQWKNHIVRSKDIENTYSPESLQNVINKTYQEVNGSELNGDYSSISLNDLEFRFKFSKHLQQNLGFDINDHVLTKSHTLEALYNELCDVISTRWTDERNPNAIVLRREDFTSPNIYLNEELSKEEQERVYNELLEKAKEASLS</sequence>